<dbReference type="EMBL" id="BJZO01000028">
    <property type="protein sequence ID" value="GEO81165.1"/>
    <property type="molecule type" value="Genomic_DNA"/>
</dbReference>
<sequence>MPRRLITLVHFSALSRISIQEIRDFLCVLARAKIGVLAWALVSLKRSQALIPVSMDALLARLVEWGIQATTTTHEAVFTVAAAAHTHDAIPGVHCKNLFLKDSRGQLWLVVCPHDRPVDLKTLPARIGSGRLSFGKPALLDEVLGVIPGAVTPFALINDTEHRVKVVLDAWMVAQEKVNYHPLVNTATTTVSGADLVRFIQACGHEPVMIDLAP</sequence>
<comment type="caution">
    <text evidence="3">The sequence shown here is derived from an EMBL/GenBank/DDBJ whole genome shotgun (WGS) entry which is preliminary data.</text>
</comment>
<dbReference type="CDD" id="cd04335">
    <property type="entry name" value="PrdX_deacylase"/>
    <property type="match status" value="1"/>
</dbReference>
<dbReference type="FunFam" id="3.90.960.10:FF:000005">
    <property type="entry name" value="Putative prolyl-tRNA synthetase"/>
    <property type="match status" value="1"/>
</dbReference>
<dbReference type="SUPFAM" id="SSF55826">
    <property type="entry name" value="YbaK/ProRS associated domain"/>
    <property type="match status" value="1"/>
</dbReference>
<reference evidence="3 4" key="1">
    <citation type="submission" date="2019-07" db="EMBL/GenBank/DDBJ databases">
        <title>Whole genome shotgun sequence of Rhodospirillum oryzae NBRC 107573.</title>
        <authorList>
            <person name="Hosoyama A."/>
            <person name="Uohara A."/>
            <person name="Ohji S."/>
            <person name="Ichikawa N."/>
        </authorList>
    </citation>
    <scope>NUCLEOTIDE SEQUENCE [LARGE SCALE GENOMIC DNA]</scope>
    <source>
        <strain evidence="3 4">NBRC 107573</strain>
    </source>
</reference>
<keyword evidence="4" id="KW-1185">Reference proteome</keyword>
<dbReference type="Gene3D" id="3.90.960.10">
    <property type="entry name" value="YbaK/aminoacyl-tRNA synthetase-associated domain"/>
    <property type="match status" value="1"/>
</dbReference>
<protein>
    <recommendedName>
        <fullName evidence="2">YbaK/aminoacyl-tRNA synthetase-associated domain-containing protein</fullName>
    </recommendedName>
</protein>
<dbReference type="InterPro" id="IPR036754">
    <property type="entry name" value="YbaK/aa-tRNA-synt-asso_dom_sf"/>
</dbReference>
<dbReference type="Proteomes" id="UP000321567">
    <property type="component" value="Unassembled WGS sequence"/>
</dbReference>
<accession>A0A512H6S0</accession>
<dbReference type="InterPro" id="IPR007214">
    <property type="entry name" value="YbaK/aa-tRNA-synth-assoc-dom"/>
</dbReference>
<gene>
    <name evidence="3" type="ORF">ROR02_12960</name>
</gene>
<evidence type="ECO:0000313" key="3">
    <source>
        <dbReference type="EMBL" id="GEO81165.1"/>
    </source>
</evidence>
<dbReference type="RefSeq" id="WP_307725138.1">
    <property type="nucleotide sequence ID" value="NZ_BJZO01000028.1"/>
</dbReference>
<dbReference type="PANTHER" id="PTHR31423">
    <property type="entry name" value="YBAK DOMAIN-CONTAINING PROTEIN"/>
    <property type="match status" value="1"/>
</dbReference>
<evidence type="ECO:0000313" key="4">
    <source>
        <dbReference type="Proteomes" id="UP000321567"/>
    </source>
</evidence>
<proteinExistence type="inferred from homology"/>
<dbReference type="Pfam" id="PF04073">
    <property type="entry name" value="tRNA_edit"/>
    <property type="match status" value="1"/>
</dbReference>
<dbReference type="InterPro" id="IPR040285">
    <property type="entry name" value="ProX/PRXD1"/>
</dbReference>
<evidence type="ECO:0000256" key="1">
    <source>
        <dbReference type="ARBA" id="ARBA00010201"/>
    </source>
</evidence>
<evidence type="ECO:0000259" key="2">
    <source>
        <dbReference type="Pfam" id="PF04073"/>
    </source>
</evidence>
<name>A0A512H6S0_9PROT</name>
<feature type="domain" description="YbaK/aminoacyl-tRNA synthetase-associated" evidence="2">
    <location>
        <begin position="74"/>
        <end position="199"/>
    </location>
</feature>
<comment type="similarity">
    <text evidence="1">Belongs to the PRORSD1 family.</text>
</comment>
<dbReference type="PANTHER" id="PTHR31423:SF3">
    <property type="entry name" value="PROLYL-TRNA SYNTHETASE ASSOCIATED DOMAIN-CONTAINING PROTEIN 1-RELATED"/>
    <property type="match status" value="1"/>
</dbReference>
<organism evidence="3 4">
    <name type="scientific">Pararhodospirillum oryzae</name>
    <dbReference type="NCBI Taxonomy" id="478448"/>
    <lineage>
        <taxon>Bacteria</taxon>
        <taxon>Pseudomonadati</taxon>
        <taxon>Pseudomonadota</taxon>
        <taxon>Alphaproteobacteria</taxon>
        <taxon>Rhodospirillales</taxon>
        <taxon>Rhodospirillaceae</taxon>
        <taxon>Pararhodospirillum</taxon>
    </lineage>
</organism>
<dbReference type="GO" id="GO:0002161">
    <property type="term" value="F:aminoacyl-tRNA deacylase activity"/>
    <property type="evidence" value="ECO:0007669"/>
    <property type="project" value="InterPro"/>
</dbReference>
<dbReference type="AlphaFoldDB" id="A0A512H6S0"/>